<keyword evidence="13" id="KW-1185">Reference proteome</keyword>
<evidence type="ECO:0000256" key="2">
    <source>
        <dbReference type="ARBA" id="ARBA00002204"/>
    </source>
</evidence>
<gene>
    <name evidence="12" type="ORF">NSA47_11475</name>
</gene>
<dbReference type="PANTHER" id="PTHR31118:SF12">
    <property type="entry name" value="CYCLASE-LIKE PROTEIN 2"/>
    <property type="match status" value="1"/>
</dbReference>
<evidence type="ECO:0000256" key="10">
    <source>
        <dbReference type="ARBA" id="ARBA00048496"/>
    </source>
</evidence>
<organism evidence="12 13">
    <name type="scientific">Irregularibacter muris</name>
    <dbReference type="NCBI Taxonomy" id="1796619"/>
    <lineage>
        <taxon>Bacteria</taxon>
        <taxon>Bacillati</taxon>
        <taxon>Bacillota</taxon>
        <taxon>Clostridia</taxon>
        <taxon>Eubacteriales</taxon>
        <taxon>Eubacteriaceae</taxon>
        <taxon>Irregularibacter</taxon>
    </lineage>
</organism>
<comment type="catalytic activity">
    <reaction evidence="10">
        <text>N-formyl-L-kynurenine + H2O = L-kynurenine + formate + H(+)</text>
        <dbReference type="Rhea" id="RHEA:13009"/>
        <dbReference type="ChEBI" id="CHEBI:15377"/>
        <dbReference type="ChEBI" id="CHEBI:15378"/>
        <dbReference type="ChEBI" id="CHEBI:15740"/>
        <dbReference type="ChEBI" id="CHEBI:57959"/>
        <dbReference type="ChEBI" id="CHEBI:58629"/>
        <dbReference type="EC" id="3.5.1.9"/>
    </reaction>
</comment>
<evidence type="ECO:0000256" key="5">
    <source>
        <dbReference type="ARBA" id="ARBA00014889"/>
    </source>
</evidence>
<accession>A0AAE3L026</accession>
<evidence type="ECO:0000256" key="1">
    <source>
        <dbReference type="ARBA" id="ARBA00001947"/>
    </source>
</evidence>
<dbReference type="Pfam" id="PF04199">
    <property type="entry name" value="Cyclase"/>
    <property type="match status" value="1"/>
</dbReference>
<evidence type="ECO:0000313" key="12">
    <source>
        <dbReference type="EMBL" id="MCR1899596.1"/>
    </source>
</evidence>
<dbReference type="GO" id="GO:0046872">
    <property type="term" value="F:metal ion binding"/>
    <property type="evidence" value="ECO:0007669"/>
    <property type="project" value="UniProtKB-KW"/>
</dbReference>
<dbReference type="AlphaFoldDB" id="A0AAE3L026"/>
<evidence type="ECO:0000256" key="8">
    <source>
        <dbReference type="ARBA" id="ARBA00022833"/>
    </source>
</evidence>
<evidence type="ECO:0000256" key="11">
    <source>
        <dbReference type="ARBA" id="ARBA00060547"/>
    </source>
</evidence>
<comment type="function">
    <text evidence="2">Catalyzes the hydrolysis of N-formyl-L-kynurenine to L-kynurenine, the second step in the kynurenine pathway of tryptophan degradation.</text>
</comment>
<evidence type="ECO:0000256" key="7">
    <source>
        <dbReference type="ARBA" id="ARBA00022801"/>
    </source>
</evidence>
<dbReference type="InterPro" id="IPR007325">
    <property type="entry name" value="KFase/CYL"/>
</dbReference>
<dbReference type="RefSeq" id="WP_257532121.1">
    <property type="nucleotide sequence ID" value="NZ_JANKAS010000011.1"/>
</dbReference>
<evidence type="ECO:0000256" key="4">
    <source>
        <dbReference type="ARBA" id="ARBA00012930"/>
    </source>
</evidence>
<keyword evidence="6" id="KW-0479">Metal-binding</keyword>
<dbReference type="Gene3D" id="3.50.30.50">
    <property type="entry name" value="Putative cyclase"/>
    <property type="match status" value="1"/>
</dbReference>
<evidence type="ECO:0000256" key="9">
    <source>
        <dbReference type="ARBA" id="ARBA00023079"/>
    </source>
</evidence>
<protein>
    <recommendedName>
        <fullName evidence="5">Kynurenine formamidase</fullName>
        <ecNumber evidence="4">3.5.1.9</ecNumber>
    </recommendedName>
</protein>
<comment type="subunit">
    <text evidence="3">Homodimer.</text>
</comment>
<dbReference type="PANTHER" id="PTHR31118">
    <property type="entry name" value="CYCLASE-LIKE PROTEIN 2"/>
    <property type="match status" value="1"/>
</dbReference>
<dbReference type="EMBL" id="JANKAS010000011">
    <property type="protein sequence ID" value="MCR1899596.1"/>
    <property type="molecule type" value="Genomic_DNA"/>
</dbReference>
<keyword evidence="9" id="KW-0823">Tryptophan catabolism</keyword>
<reference evidence="12" key="1">
    <citation type="submission" date="2022-07" db="EMBL/GenBank/DDBJ databases">
        <title>Enhanced cultured diversity of the mouse gut microbiota enables custom-made synthetic communities.</title>
        <authorList>
            <person name="Afrizal A."/>
        </authorList>
    </citation>
    <scope>NUCLEOTIDE SEQUENCE</scope>
    <source>
        <strain evidence="12">DSM 28593</strain>
    </source>
</reference>
<proteinExistence type="predicted"/>
<dbReference type="SUPFAM" id="SSF102198">
    <property type="entry name" value="Putative cyclase"/>
    <property type="match status" value="1"/>
</dbReference>
<dbReference type="GO" id="GO:0004061">
    <property type="term" value="F:arylformamidase activity"/>
    <property type="evidence" value="ECO:0007669"/>
    <property type="project" value="UniProtKB-EC"/>
</dbReference>
<evidence type="ECO:0000313" key="13">
    <source>
        <dbReference type="Proteomes" id="UP001205748"/>
    </source>
</evidence>
<dbReference type="Proteomes" id="UP001205748">
    <property type="component" value="Unassembled WGS sequence"/>
</dbReference>
<dbReference type="FunFam" id="3.50.30.50:FF:000001">
    <property type="entry name" value="Kynurenine formamidase"/>
    <property type="match status" value="1"/>
</dbReference>
<comment type="pathway">
    <text evidence="11">Amino-acid degradation; L-tryptophan degradation via kynurenine pathway; L-kynurenine from L-tryptophan: step 2/2.</text>
</comment>
<evidence type="ECO:0000256" key="3">
    <source>
        <dbReference type="ARBA" id="ARBA00011738"/>
    </source>
</evidence>
<name>A0AAE3L026_9FIRM</name>
<dbReference type="EC" id="3.5.1.9" evidence="4"/>
<evidence type="ECO:0000256" key="6">
    <source>
        <dbReference type="ARBA" id="ARBA00022723"/>
    </source>
</evidence>
<keyword evidence="8" id="KW-0862">Zinc</keyword>
<comment type="cofactor">
    <cofactor evidence="1">
        <name>Zn(2+)</name>
        <dbReference type="ChEBI" id="CHEBI:29105"/>
    </cofactor>
</comment>
<dbReference type="GO" id="GO:0019441">
    <property type="term" value="P:L-tryptophan catabolic process to kynurenine"/>
    <property type="evidence" value="ECO:0007669"/>
    <property type="project" value="InterPro"/>
</dbReference>
<sequence>MKIIDLTHTLYDDMPVFPGDEPPEFYSICTVEEEGFAQKKLIIYSHTGTHIDAPAHMLIQGRSLEEVDVNQFFGKAMVIDCGGGKKDRIELGDLLNYKDKIQKVDFVLFHTGWSKYWGSQSYYEGFPTLTEEAVQWLCSFSVKGIGIDTLSVDELHSQEFSNHYALLKNNIIIIENLTHLGKLPQDNFLFSCLPLKYKNADGSPVRAVAIINQ</sequence>
<keyword evidence="7" id="KW-0378">Hydrolase</keyword>
<dbReference type="InterPro" id="IPR037175">
    <property type="entry name" value="KFase_sf"/>
</dbReference>
<comment type="caution">
    <text evidence="12">The sequence shown here is derived from an EMBL/GenBank/DDBJ whole genome shotgun (WGS) entry which is preliminary data.</text>
</comment>